<keyword evidence="4 6" id="KW-1133">Transmembrane helix</keyword>
<evidence type="ECO:0000313" key="7">
    <source>
        <dbReference type="EMBL" id="KAJ5720108.1"/>
    </source>
</evidence>
<dbReference type="Gene3D" id="1.10.4160.10">
    <property type="entry name" value="Hydantoin permease"/>
    <property type="match status" value="1"/>
</dbReference>
<comment type="similarity">
    <text evidence="2">Belongs to the purine-cytosine permease (2.A.39) family.</text>
</comment>
<feature type="transmembrane region" description="Helical" evidence="6">
    <location>
        <begin position="218"/>
        <end position="238"/>
    </location>
</feature>
<evidence type="ECO:0000256" key="6">
    <source>
        <dbReference type="SAM" id="Phobius"/>
    </source>
</evidence>
<dbReference type="GO" id="GO:0015205">
    <property type="term" value="F:nucleobase transmembrane transporter activity"/>
    <property type="evidence" value="ECO:0007669"/>
    <property type="project" value="TreeGrafter"/>
</dbReference>
<keyword evidence="5 6" id="KW-0472">Membrane</keyword>
<feature type="transmembrane region" description="Helical" evidence="6">
    <location>
        <begin position="138"/>
        <end position="159"/>
    </location>
</feature>
<proteinExistence type="inferred from homology"/>
<evidence type="ECO:0000313" key="8">
    <source>
        <dbReference type="Proteomes" id="UP001215712"/>
    </source>
</evidence>
<feature type="transmembrane region" description="Helical" evidence="6">
    <location>
        <begin position="386"/>
        <end position="406"/>
    </location>
</feature>
<dbReference type="Pfam" id="PF02133">
    <property type="entry name" value="Transp_cyt_pur"/>
    <property type="match status" value="1"/>
</dbReference>
<dbReference type="PANTHER" id="PTHR30618:SF4">
    <property type="entry name" value="ALLANTOIN PERMEASE"/>
    <property type="match status" value="1"/>
</dbReference>
<comment type="caution">
    <text evidence="7">The sequence shown here is derived from an EMBL/GenBank/DDBJ whole genome shotgun (WGS) entry which is preliminary data.</text>
</comment>
<name>A0AAD6HJT1_9EURO</name>
<protein>
    <submittedName>
        <fullName evidence="7">Allantoin permease</fullName>
    </submittedName>
</protein>
<dbReference type="InterPro" id="IPR045225">
    <property type="entry name" value="Uracil/uridine/allantoin_perm"/>
</dbReference>
<sequence>MTGSSLIGLGLTWWQAIISIVIGEILATIFVVLNSVPGAYYHLGFPVVNRYVWGMYGSMFVIWNRILLSIVWYGFQAWIGGECVYVCLQAIWPSIEERIPNHLSASTGTTTAHFVAYIIFMVISLPFIYIRPYKLRKFFYGSAATIIVFEIVLLVWALATMGDSGFGSTISNAGTSGSGWKVAFGVISTIGSIAAGILNQNDYARFTRKPTNAIWGQFLSFPFYGMTCAIIGILVTAATQDRYGSAKWNLPNLLSAIIENGGSRSRAAAFFGGVALVISQMGVNVPGNALAGGFDLAALFPRYINIRRGAYLTALVSIASNPWKLVNTATTFLTVLSSYSVFLGPMTGLMISSYFVINRQKIKVDDLYIGNSTSIYWYTWGVNWRALAGGVYIFIMITSLITFLPIST</sequence>
<reference evidence="7" key="2">
    <citation type="submission" date="2023-01" db="EMBL/GenBank/DDBJ databases">
        <authorList>
            <person name="Petersen C."/>
        </authorList>
    </citation>
    <scope>NUCLEOTIDE SEQUENCE</scope>
    <source>
        <strain evidence="7">IBT 17514</strain>
    </source>
</reference>
<dbReference type="PANTHER" id="PTHR30618">
    <property type="entry name" value="NCS1 FAMILY PURINE/PYRIMIDINE TRANSPORTER"/>
    <property type="match status" value="1"/>
</dbReference>
<feature type="transmembrane region" description="Helical" evidence="6">
    <location>
        <begin position="12"/>
        <end position="33"/>
    </location>
</feature>
<dbReference type="EMBL" id="JAQJAN010000009">
    <property type="protein sequence ID" value="KAJ5720108.1"/>
    <property type="molecule type" value="Genomic_DNA"/>
</dbReference>
<dbReference type="Proteomes" id="UP001215712">
    <property type="component" value="Unassembled WGS sequence"/>
</dbReference>
<accession>A0AAD6HJT1</accession>
<evidence type="ECO:0000256" key="4">
    <source>
        <dbReference type="ARBA" id="ARBA00022989"/>
    </source>
</evidence>
<comment type="subcellular location">
    <subcellularLocation>
        <location evidence="1">Membrane</location>
        <topology evidence="1">Multi-pass membrane protein</topology>
    </subcellularLocation>
</comment>
<dbReference type="InterPro" id="IPR001248">
    <property type="entry name" value="Pur-cyt_permease"/>
</dbReference>
<feature type="transmembrane region" description="Helical" evidence="6">
    <location>
        <begin position="332"/>
        <end position="357"/>
    </location>
</feature>
<evidence type="ECO:0000256" key="2">
    <source>
        <dbReference type="ARBA" id="ARBA00008974"/>
    </source>
</evidence>
<dbReference type="GO" id="GO:0005886">
    <property type="term" value="C:plasma membrane"/>
    <property type="evidence" value="ECO:0007669"/>
    <property type="project" value="TreeGrafter"/>
</dbReference>
<dbReference type="AlphaFoldDB" id="A0AAD6HJT1"/>
<gene>
    <name evidence="7" type="ORF">N7493_006986</name>
</gene>
<evidence type="ECO:0000256" key="5">
    <source>
        <dbReference type="ARBA" id="ARBA00023136"/>
    </source>
</evidence>
<feature type="transmembrane region" description="Helical" evidence="6">
    <location>
        <begin position="179"/>
        <end position="198"/>
    </location>
</feature>
<reference evidence="7" key="1">
    <citation type="journal article" date="2023" name="IMA Fungus">
        <title>Comparative genomic study of the Penicillium genus elucidates a diverse pangenome and 15 lateral gene transfer events.</title>
        <authorList>
            <person name="Petersen C."/>
            <person name="Sorensen T."/>
            <person name="Nielsen M.R."/>
            <person name="Sondergaard T.E."/>
            <person name="Sorensen J.L."/>
            <person name="Fitzpatrick D.A."/>
            <person name="Frisvad J.C."/>
            <person name="Nielsen K.L."/>
        </authorList>
    </citation>
    <scope>NUCLEOTIDE SEQUENCE</scope>
    <source>
        <strain evidence="7">IBT 17514</strain>
    </source>
</reference>
<keyword evidence="3 6" id="KW-0812">Transmembrane</keyword>
<evidence type="ECO:0000256" key="3">
    <source>
        <dbReference type="ARBA" id="ARBA00022692"/>
    </source>
</evidence>
<evidence type="ECO:0000256" key="1">
    <source>
        <dbReference type="ARBA" id="ARBA00004141"/>
    </source>
</evidence>
<keyword evidence="8" id="KW-1185">Reference proteome</keyword>
<organism evidence="7 8">
    <name type="scientific">Penicillium malachiteum</name>
    <dbReference type="NCBI Taxonomy" id="1324776"/>
    <lineage>
        <taxon>Eukaryota</taxon>
        <taxon>Fungi</taxon>
        <taxon>Dikarya</taxon>
        <taxon>Ascomycota</taxon>
        <taxon>Pezizomycotina</taxon>
        <taxon>Eurotiomycetes</taxon>
        <taxon>Eurotiomycetidae</taxon>
        <taxon>Eurotiales</taxon>
        <taxon>Aspergillaceae</taxon>
        <taxon>Penicillium</taxon>
    </lineage>
</organism>
<feature type="transmembrane region" description="Helical" evidence="6">
    <location>
        <begin position="112"/>
        <end position="131"/>
    </location>
</feature>